<protein>
    <submittedName>
        <fullName evidence="1">Uncharacterized protein</fullName>
    </submittedName>
</protein>
<name>A0AAD7WIB4_9TELE</name>
<comment type="caution">
    <text evidence="1">The sequence shown here is derived from an EMBL/GenBank/DDBJ whole genome shotgun (WGS) entry which is preliminary data.</text>
</comment>
<evidence type="ECO:0000313" key="2">
    <source>
        <dbReference type="Proteomes" id="UP001221898"/>
    </source>
</evidence>
<sequence length="110" mass="12057">MGVGMDQWGSRGDVVLHSMFGDRAVEKVGLVRSGNSPSRWENSLEAVSAHDSVVVGRLLSMQGIEQKSSAFTSLWFFMSTNRPLGLATFATTKSQVNCCPWKHNAMCHLP</sequence>
<dbReference type="EMBL" id="JAINUG010000101">
    <property type="protein sequence ID" value="KAJ8397079.1"/>
    <property type="molecule type" value="Genomic_DNA"/>
</dbReference>
<evidence type="ECO:0000313" key="1">
    <source>
        <dbReference type="EMBL" id="KAJ8397079.1"/>
    </source>
</evidence>
<organism evidence="1 2">
    <name type="scientific">Aldrovandia affinis</name>
    <dbReference type="NCBI Taxonomy" id="143900"/>
    <lineage>
        <taxon>Eukaryota</taxon>
        <taxon>Metazoa</taxon>
        <taxon>Chordata</taxon>
        <taxon>Craniata</taxon>
        <taxon>Vertebrata</taxon>
        <taxon>Euteleostomi</taxon>
        <taxon>Actinopterygii</taxon>
        <taxon>Neopterygii</taxon>
        <taxon>Teleostei</taxon>
        <taxon>Notacanthiformes</taxon>
        <taxon>Halosauridae</taxon>
        <taxon>Aldrovandia</taxon>
    </lineage>
</organism>
<keyword evidence="2" id="KW-1185">Reference proteome</keyword>
<dbReference type="AlphaFoldDB" id="A0AAD7WIB4"/>
<proteinExistence type="predicted"/>
<accession>A0AAD7WIB4</accession>
<reference evidence="1" key="1">
    <citation type="journal article" date="2023" name="Science">
        <title>Genome structures resolve the early diversification of teleost fishes.</title>
        <authorList>
            <person name="Parey E."/>
            <person name="Louis A."/>
            <person name="Montfort J."/>
            <person name="Bouchez O."/>
            <person name="Roques C."/>
            <person name="Iampietro C."/>
            <person name="Lluch J."/>
            <person name="Castinel A."/>
            <person name="Donnadieu C."/>
            <person name="Desvignes T."/>
            <person name="Floi Bucao C."/>
            <person name="Jouanno E."/>
            <person name="Wen M."/>
            <person name="Mejri S."/>
            <person name="Dirks R."/>
            <person name="Jansen H."/>
            <person name="Henkel C."/>
            <person name="Chen W.J."/>
            <person name="Zahm M."/>
            <person name="Cabau C."/>
            <person name="Klopp C."/>
            <person name="Thompson A.W."/>
            <person name="Robinson-Rechavi M."/>
            <person name="Braasch I."/>
            <person name="Lecointre G."/>
            <person name="Bobe J."/>
            <person name="Postlethwait J.H."/>
            <person name="Berthelot C."/>
            <person name="Roest Crollius H."/>
            <person name="Guiguen Y."/>
        </authorList>
    </citation>
    <scope>NUCLEOTIDE SEQUENCE</scope>
    <source>
        <strain evidence="1">NC1722</strain>
    </source>
</reference>
<gene>
    <name evidence="1" type="ORF">AAFF_G00011330</name>
</gene>
<dbReference type="Proteomes" id="UP001221898">
    <property type="component" value="Unassembled WGS sequence"/>
</dbReference>